<accession>A0A067KJU1</accession>
<keyword evidence="8" id="KW-1185">Reference proteome</keyword>
<sequence length="408" mass="47666">MPNPRIVVPIIASFAASAILISKRNIFFKIFCNLSHHFSSQLTLVIEEFYYHELFLAVNTYLGKKSTASARRLTAIKKEIEKNIAIGIDRNEEIFDVFEDIQVRWKLTSIEDTEVRLKCYNLTFDKKHKDRVLNSYLPYIMQQAKTIEEQNKKRKIHMLLGSTWQSSIELNHPMTFDTIIMDTELKQAVMDDLKTFMDAKEYYKRIGKAKKRAYLIYGPPGTGKSSLIAAMANYLNYNIHEVYLSDFRRGEDIRNLLLHYITRSVLVIKGVDSKTEATDNLTEVEKQALLLKLLRVINGLWLPRGNELIIVIKSNDREMLDPTLLMPGLIDMQIQTSYCTVPMFEQFVNRYFRVFFRKVPEEIEELLEKVKVTPAEFAVELTRSSDYEDFRKKLCQIRSAEIGKKMRR</sequence>
<name>A0A067KJU1_JATCU</name>
<evidence type="ECO:0000256" key="1">
    <source>
        <dbReference type="ARBA" id="ARBA00001946"/>
    </source>
</evidence>
<evidence type="ECO:0000313" key="7">
    <source>
        <dbReference type="EMBL" id="KDP32535.1"/>
    </source>
</evidence>
<evidence type="ECO:0000256" key="4">
    <source>
        <dbReference type="ARBA" id="ARBA00022842"/>
    </source>
</evidence>
<dbReference type="GO" id="GO:0006950">
    <property type="term" value="P:response to stress"/>
    <property type="evidence" value="ECO:0007669"/>
    <property type="project" value="UniProtKB-ARBA"/>
</dbReference>
<dbReference type="SUPFAM" id="SSF52540">
    <property type="entry name" value="P-loop containing nucleoside triphosphate hydrolases"/>
    <property type="match status" value="1"/>
</dbReference>
<proteinExistence type="inferred from homology"/>
<dbReference type="Pfam" id="PF14363">
    <property type="entry name" value="AAA_assoc"/>
    <property type="match status" value="1"/>
</dbReference>
<dbReference type="InterPro" id="IPR003959">
    <property type="entry name" value="ATPase_AAA_core"/>
</dbReference>
<dbReference type="InterPro" id="IPR050747">
    <property type="entry name" value="Mitochondrial_chaperone_BCS1"/>
</dbReference>
<protein>
    <recommendedName>
        <fullName evidence="6">AAA+ ATPase domain-containing protein</fullName>
    </recommendedName>
</protein>
<dbReference type="InterPro" id="IPR003593">
    <property type="entry name" value="AAA+_ATPase"/>
</dbReference>
<dbReference type="InterPro" id="IPR027417">
    <property type="entry name" value="P-loop_NTPase"/>
</dbReference>
<dbReference type="InterPro" id="IPR058017">
    <property type="entry name" value="At3g28540-like_C"/>
</dbReference>
<keyword evidence="3" id="KW-0378">Hydrolase</keyword>
<comment type="cofactor">
    <cofactor evidence="1">
        <name>Mg(2+)</name>
        <dbReference type="ChEBI" id="CHEBI:18420"/>
    </cofactor>
</comment>
<dbReference type="PANTHER" id="PTHR23070">
    <property type="entry name" value="BCS1 AAA-TYPE ATPASE"/>
    <property type="match status" value="1"/>
</dbReference>
<dbReference type="Pfam" id="PF25568">
    <property type="entry name" value="AAA_lid_At3g28540"/>
    <property type="match status" value="1"/>
</dbReference>
<evidence type="ECO:0000259" key="6">
    <source>
        <dbReference type="SMART" id="SM00382"/>
    </source>
</evidence>
<dbReference type="AlphaFoldDB" id="A0A067KJU1"/>
<dbReference type="OrthoDB" id="10251412at2759"/>
<dbReference type="InterPro" id="IPR025753">
    <property type="entry name" value="AAA_N_dom"/>
</dbReference>
<dbReference type="SMART" id="SM00382">
    <property type="entry name" value="AAA"/>
    <property type="match status" value="1"/>
</dbReference>
<dbReference type="STRING" id="180498.A0A067KJU1"/>
<evidence type="ECO:0000256" key="2">
    <source>
        <dbReference type="ARBA" id="ARBA00007448"/>
    </source>
</evidence>
<organism evidence="7 8">
    <name type="scientific">Jatropha curcas</name>
    <name type="common">Barbados nut</name>
    <dbReference type="NCBI Taxonomy" id="180498"/>
    <lineage>
        <taxon>Eukaryota</taxon>
        <taxon>Viridiplantae</taxon>
        <taxon>Streptophyta</taxon>
        <taxon>Embryophyta</taxon>
        <taxon>Tracheophyta</taxon>
        <taxon>Spermatophyta</taxon>
        <taxon>Magnoliopsida</taxon>
        <taxon>eudicotyledons</taxon>
        <taxon>Gunneridae</taxon>
        <taxon>Pentapetalae</taxon>
        <taxon>rosids</taxon>
        <taxon>fabids</taxon>
        <taxon>Malpighiales</taxon>
        <taxon>Euphorbiaceae</taxon>
        <taxon>Crotonoideae</taxon>
        <taxon>Jatropheae</taxon>
        <taxon>Jatropha</taxon>
    </lineage>
</organism>
<dbReference type="EMBL" id="KK914581">
    <property type="protein sequence ID" value="KDP32535.1"/>
    <property type="molecule type" value="Genomic_DNA"/>
</dbReference>
<feature type="domain" description="AAA+ ATPase" evidence="6">
    <location>
        <begin position="210"/>
        <end position="340"/>
    </location>
</feature>
<dbReference type="GO" id="GO:0016887">
    <property type="term" value="F:ATP hydrolysis activity"/>
    <property type="evidence" value="ECO:0007669"/>
    <property type="project" value="InterPro"/>
</dbReference>
<dbReference type="GO" id="GO:0005524">
    <property type="term" value="F:ATP binding"/>
    <property type="evidence" value="ECO:0007669"/>
    <property type="project" value="InterPro"/>
</dbReference>
<comment type="catalytic activity">
    <reaction evidence="5">
        <text>ATP + H2O = ADP + phosphate + H(+)</text>
        <dbReference type="Rhea" id="RHEA:13065"/>
        <dbReference type="ChEBI" id="CHEBI:15377"/>
        <dbReference type="ChEBI" id="CHEBI:15378"/>
        <dbReference type="ChEBI" id="CHEBI:30616"/>
        <dbReference type="ChEBI" id="CHEBI:43474"/>
        <dbReference type="ChEBI" id="CHEBI:456216"/>
    </reaction>
</comment>
<evidence type="ECO:0000256" key="5">
    <source>
        <dbReference type="ARBA" id="ARBA00049360"/>
    </source>
</evidence>
<dbReference type="Gene3D" id="3.40.50.300">
    <property type="entry name" value="P-loop containing nucleotide triphosphate hydrolases"/>
    <property type="match status" value="1"/>
</dbReference>
<comment type="similarity">
    <text evidence="2">Belongs to the AAA ATPase family. BCS1 subfamily.</text>
</comment>
<reference evidence="7 8" key="1">
    <citation type="journal article" date="2014" name="PLoS ONE">
        <title>Global Analysis of Gene Expression Profiles in Physic Nut (Jatropha curcas L.) Seedlings Exposed to Salt Stress.</title>
        <authorList>
            <person name="Zhang L."/>
            <person name="Zhang C."/>
            <person name="Wu P."/>
            <person name="Chen Y."/>
            <person name="Li M."/>
            <person name="Jiang H."/>
            <person name="Wu G."/>
        </authorList>
    </citation>
    <scope>NUCLEOTIDE SEQUENCE [LARGE SCALE GENOMIC DNA]</scope>
    <source>
        <strain evidence="8">cv. GZQX0401</strain>
        <tissue evidence="7">Young leaves</tissue>
    </source>
</reference>
<dbReference type="Proteomes" id="UP000027138">
    <property type="component" value="Unassembled WGS sequence"/>
</dbReference>
<evidence type="ECO:0000256" key="3">
    <source>
        <dbReference type="ARBA" id="ARBA00022801"/>
    </source>
</evidence>
<gene>
    <name evidence="7" type="ORF">JCGZ_14738</name>
</gene>
<dbReference type="Pfam" id="PF00004">
    <property type="entry name" value="AAA"/>
    <property type="match status" value="1"/>
</dbReference>
<evidence type="ECO:0000313" key="8">
    <source>
        <dbReference type="Proteomes" id="UP000027138"/>
    </source>
</evidence>
<keyword evidence="4" id="KW-0460">Magnesium</keyword>